<dbReference type="InterPro" id="IPR005950">
    <property type="entry name" value="ModA"/>
</dbReference>
<gene>
    <name evidence="6" type="ORF">RU97_GL002458</name>
</gene>
<feature type="binding site" evidence="5">
    <location>
        <position position="36"/>
    </location>
    <ligand>
        <name>molybdate</name>
        <dbReference type="ChEBI" id="CHEBI:36264"/>
    </ligand>
</feature>
<dbReference type="EMBL" id="JXKH01000007">
    <property type="protein sequence ID" value="OJG17668.1"/>
    <property type="molecule type" value="Genomic_DNA"/>
</dbReference>
<accession>A0A1L8RD39</accession>
<evidence type="ECO:0000313" key="6">
    <source>
        <dbReference type="EMBL" id="OJG17668.1"/>
    </source>
</evidence>
<dbReference type="Pfam" id="PF13531">
    <property type="entry name" value="SBP_bac_11"/>
    <property type="match status" value="1"/>
</dbReference>
<dbReference type="Gene3D" id="3.40.190.10">
    <property type="entry name" value="Periplasmic binding protein-like II"/>
    <property type="match status" value="2"/>
</dbReference>
<evidence type="ECO:0000256" key="3">
    <source>
        <dbReference type="ARBA" id="ARBA00022723"/>
    </source>
</evidence>
<name>A0A1L8RD39_9ENTE</name>
<feature type="binding site" evidence="5">
    <location>
        <position position="142"/>
    </location>
    <ligand>
        <name>molybdate</name>
        <dbReference type="ChEBI" id="CHEBI:36264"/>
    </ligand>
</feature>
<evidence type="ECO:0000256" key="4">
    <source>
        <dbReference type="ARBA" id="ARBA00022729"/>
    </source>
</evidence>
<dbReference type="GO" id="GO:0046872">
    <property type="term" value="F:metal ion binding"/>
    <property type="evidence" value="ECO:0007669"/>
    <property type="project" value="UniProtKB-KW"/>
</dbReference>
<dbReference type="Proteomes" id="UP000181884">
    <property type="component" value="Unassembled WGS sequence"/>
</dbReference>
<comment type="caution">
    <text evidence="6">The sequence shown here is derived from an EMBL/GenBank/DDBJ whole genome shotgun (WGS) entry which is preliminary data.</text>
</comment>
<dbReference type="PANTHER" id="PTHR30632">
    <property type="entry name" value="MOLYBDATE-BINDING PERIPLASMIC PROTEIN"/>
    <property type="match status" value="1"/>
</dbReference>
<proteinExistence type="inferred from homology"/>
<evidence type="ECO:0000313" key="7">
    <source>
        <dbReference type="Proteomes" id="UP000181884"/>
    </source>
</evidence>
<evidence type="ECO:0000256" key="2">
    <source>
        <dbReference type="ARBA" id="ARBA00022505"/>
    </source>
</evidence>
<protein>
    <submittedName>
        <fullName evidence="6">Molybdate ABC transporter, periplasmic molybdate-binding protein</fullName>
    </submittedName>
</protein>
<dbReference type="STRING" id="214095.RU97_GL002458"/>
<evidence type="ECO:0000256" key="5">
    <source>
        <dbReference type="PIRSR" id="PIRSR004846-1"/>
    </source>
</evidence>
<dbReference type="PIRSF" id="PIRSF004846">
    <property type="entry name" value="ModA"/>
    <property type="match status" value="1"/>
</dbReference>
<dbReference type="PANTHER" id="PTHR30632:SF0">
    <property type="entry name" value="SULFATE-BINDING PROTEIN"/>
    <property type="match status" value="1"/>
</dbReference>
<dbReference type="NCBIfam" id="TIGR01256">
    <property type="entry name" value="modA"/>
    <property type="match status" value="1"/>
</dbReference>
<dbReference type="GO" id="GO:0030973">
    <property type="term" value="F:molybdate ion binding"/>
    <property type="evidence" value="ECO:0007669"/>
    <property type="project" value="UniProtKB-ARBA"/>
</dbReference>
<comment type="similarity">
    <text evidence="1">Belongs to the bacterial solute-binding protein ModA family.</text>
</comment>
<dbReference type="AlphaFoldDB" id="A0A1L8RD39"/>
<reference evidence="6 7" key="1">
    <citation type="submission" date="2014-12" db="EMBL/GenBank/DDBJ databases">
        <title>Draft genome sequences of 29 type strains of Enterococci.</title>
        <authorList>
            <person name="Zhong Z."/>
            <person name="Sun Z."/>
            <person name="Liu W."/>
            <person name="Zhang W."/>
            <person name="Zhang H."/>
        </authorList>
    </citation>
    <scope>NUCLEOTIDE SEQUENCE [LARGE SCALE GENOMIC DNA]</scope>
    <source>
        <strain evidence="6 7">DSM 17029</strain>
    </source>
</reference>
<dbReference type="FunFam" id="3.40.190.10:FF:000035">
    <property type="entry name" value="Molybdate ABC transporter substrate-binding protein"/>
    <property type="match status" value="1"/>
</dbReference>
<organism evidence="6 7">
    <name type="scientific">Enterococcus canis</name>
    <dbReference type="NCBI Taxonomy" id="214095"/>
    <lineage>
        <taxon>Bacteria</taxon>
        <taxon>Bacillati</taxon>
        <taxon>Bacillota</taxon>
        <taxon>Bacilli</taxon>
        <taxon>Lactobacillales</taxon>
        <taxon>Enterococcaceae</taxon>
        <taxon>Enterococcus</taxon>
    </lineage>
</organism>
<evidence type="ECO:0000256" key="1">
    <source>
        <dbReference type="ARBA" id="ARBA00009175"/>
    </source>
</evidence>
<dbReference type="InterPro" id="IPR050682">
    <property type="entry name" value="ModA/WtpA"/>
</dbReference>
<dbReference type="GO" id="GO:1901359">
    <property type="term" value="F:tungstate binding"/>
    <property type="evidence" value="ECO:0007669"/>
    <property type="project" value="UniProtKB-ARBA"/>
</dbReference>
<feature type="binding site" evidence="5">
    <location>
        <position position="115"/>
    </location>
    <ligand>
        <name>molybdate</name>
        <dbReference type="ChEBI" id="CHEBI:36264"/>
    </ligand>
</feature>
<sequence length="225" mass="23954">MNYSAAASLKDALAEIETNYEKEHPNVDLAIDYGGSGAVREKVVSGAPIDGVLLASKADTDKLVAADAVTDEKKLLTNTLVLVKNAKSDIQKADLADVLAAAKKIAIGNPETVPAGQYAQDSLKNAQLYDQVKDKLVLASDVRQVLAYVEAGNADVGFVYQTDALTTDKVEILQAVPDDLHEPILYYTATVKASKQPAAVAAFNDYLTAADSQKVLEDYGFSMAE</sequence>
<dbReference type="SUPFAM" id="SSF53850">
    <property type="entry name" value="Periplasmic binding protein-like II"/>
    <property type="match status" value="1"/>
</dbReference>
<keyword evidence="4" id="KW-0732">Signal</keyword>
<dbReference type="GO" id="GO:0015689">
    <property type="term" value="P:molybdate ion transport"/>
    <property type="evidence" value="ECO:0007669"/>
    <property type="project" value="InterPro"/>
</dbReference>
<feature type="binding site" evidence="5">
    <location>
        <position position="8"/>
    </location>
    <ligand>
        <name>molybdate</name>
        <dbReference type="ChEBI" id="CHEBI:36264"/>
    </ligand>
</feature>
<keyword evidence="7" id="KW-1185">Reference proteome</keyword>
<feature type="binding site" evidence="5">
    <location>
        <position position="160"/>
    </location>
    <ligand>
        <name>molybdate</name>
        <dbReference type="ChEBI" id="CHEBI:36264"/>
    </ligand>
</feature>
<keyword evidence="3 5" id="KW-0479">Metal-binding</keyword>
<keyword evidence="2 5" id="KW-0500">Molybdenum</keyword>